<evidence type="ECO:0000256" key="1">
    <source>
        <dbReference type="SAM" id="MobiDB-lite"/>
    </source>
</evidence>
<dbReference type="EMBL" id="CP053586">
    <property type="protein sequence ID" value="WNZ21584.1"/>
    <property type="molecule type" value="Genomic_DNA"/>
</dbReference>
<proteinExistence type="predicted"/>
<gene>
    <name evidence="3" type="ORF">HJG54_00990</name>
</gene>
<keyword evidence="2" id="KW-1133">Transmembrane helix</keyword>
<keyword evidence="2" id="KW-0472">Membrane</keyword>
<dbReference type="AlphaFoldDB" id="A0AA97AEV2"/>
<accession>A0AA97AEV2</accession>
<organism evidence="3">
    <name type="scientific">Leptolyngbya sp. NK1-12</name>
    <dbReference type="NCBI Taxonomy" id="2547451"/>
    <lineage>
        <taxon>Bacteria</taxon>
        <taxon>Bacillati</taxon>
        <taxon>Cyanobacteriota</taxon>
        <taxon>Cyanophyceae</taxon>
        <taxon>Leptolyngbyales</taxon>
        <taxon>Leptolyngbyaceae</taxon>
        <taxon>Leptolyngbya group</taxon>
        <taxon>Leptolyngbya</taxon>
    </lineage>
</organism>
<sequence>MNRLTRFWKTAYRQEPISSFVLTIGLVDAVIGGMGGRGSLLLLGLTTVGVAIALRRLLMRRPELPLPQPIPQRYLPARSSRPSLPLLGLSEKHD</sequence>
<evidence type="ECO:0000256" key="2">
    <source>
        <dbReference type="SAM" id="Phobius"/>
    </source>
</evidence>
<reference evidence="3" key="1">
    <citation type="submission" date="2020-05" db="EMBL/GenBank/DDBJ databases">
        <authorList>
            <person name="Zhu T."/>
            <person name="Keshari N."/>
            <person name="Lu X."/>
        </authorList>
    </citation>
    <scope>NUCLEOTIDE SEQUENCE</scope>
    <source>
        <strain evidence="3">NK1-12</strain>
    </source>
</reference>
<feature type="transmembrane region" description="Helical" evidence="2">
    <location>
        <begin position="39"/>
        <end position="58"/>
    </location>
</feature>
<dbReference type="RefSeq" id="WP_316432836.1">
    <property type="nucleotide sequence ID" value="NZ_CP053586.1"/>
</dbReference>
<name>A0AA97AEV2_9CYAN</name>
<keyword evidence="2" id="KW-0812">Transmembrane</keyword>
<feature type="compositionally biased region" description="Low complexity" evidence="1">
    <location>
        <begin position="73"/>
        <end position="94"/>
    </location>
</feature>
<protein>
    <submittedName>
        <fullName evidence="3">Uncharacterized protein</fullName>
    </submittedName>
</protein>
<feature type="region of interest" description="Disordered" evidence="1">
    <location>
        <begin position="67"/>
        <end position="94"/>
    </location>
</feature>
<evidence type="ECO:0000313" key="3">
    <source>
        <dbReference type="EMBL" id="WNZ21584.1"/>
    </source>
</evidence>